<dbReference type="OrthoDB" id="9816293at2"/>
<sequence>MTRALYLGLGCLMLVLGAIGAVLPLMPTTIFLIAAAWCFARSSPRLEAWLFEHPRFGPTLRAWRDDGAISTRSKLMACTGMTVGFVVFWASASPSPLLAAGVAAGLALCAAYVVSRPSPPIERRRD</sequence>
<comment type="caution">
    <text evidence="2">The sequence shown here is derived from an EMBL/GenBank/DDBJ whole genome shotgun (WGS) entry which is preliminary data.</text>
</comment>
<keyword evidence="3" id="KW-1185">Reference proteome</keyword>
<dbReference type="InterPro" id="IPR007401">
    <property type="entry name" value="DUF454"/>
</dbReference>
<dbReference type="Pfam" id="PF04304">
    <property type="entry name" value="DUF454"/>
    <property type="match status" value="1"/>
</dbReference>
<dbReference type="PANTHER" id="PTHR35813">
    <property type="entry name" value="INNER MEMBRANE PROTEIN YBAN"/>
    <property type="match status" value="1"/>
</dbReference>
<gene>
    <name evidence="2" type="ORF">CH341_02440</name>
</gene>
<accession>A0A327L3Y4</accession>
<dbReference type="EMBL" id="NPEX01000008">
    <property type="protein sequence ID" value="RAI45780.1"/>
    <property type="molecule type" value="Genomic_DNA"/>
</dbReference>
<dbReference type="AlphaFoldDB" id="A0A327L3Y4"/>
<feature type="transmembrane region" description="Helical" evidence="1">
    <location>
        <begin position="97"/>
        <end position="115"/>
    </location>
</feature>
<dbReference type="PANTHER" id="PTHR35813:SF1">
    <property type="entry name" value="INNER MEMBRANE PROTEIN YBAN"/>
    <property type="match status" value="1"/>
</dbReference>
<reference evidence="2 3" key="1">
    <citation type="submission" date="2017-07" db="EMBL/GenBank/DDBJ databases">
        <title>Draft Genome Sequences of Select Purple Nonsulfur Bacteria.</title>
        <authorList>
            <person name="Lasarre B."/>
            <person name="Mckinlay J.B."/>
        </authorList>
    </citation>
    <scope>NUCLEOTIDE SEQUENCE [LARGE SCALE GENOMIC DNA]</scope>
    <source>
        <strain evidence="2 3">DSM 5909</strain>
    </source>
</reference>
<evidence type="ECO:0008006" key="4">
    <source>
        <dbReference type="Google" id="ProtNLM"/>
    </source>
</evidence>
<keyword evidence="1" id="KW-0812">Transmembrane</keyword>
<name>A0A327L3Y4_9BRAD</name>
<dbReference type="RefSeq" id="WP_111417443.1">
    <property type="nucleotide sequence ID" value="NZ_NPEX01000008.1"/>
</dbReference>
<feature type="transmembrane region" description="Helical" evidence="1">
    <location>
        <begin position="74"/>
        <end position="91"/>
    </location>
</feature>
<protein>
    <recommendedName>
        <fullName evidence="4">DUF454 domain-containing protein</fullName>
    </recommendedName>
</protein>
<evidence type="ECO:0000313" key="3">
    <source>
        <dbReference type="Proteomes" id="UP000249130"/>
    </source>
</evidence>
<evidence type="ECO:0000256" key="1">
    <source>
        <dbReference type="SAM" id="Phobius"/>
    </source>
</evidence>
<proteinExistence type="predicted"/>
<feature type="transmembrane region" description="Helical" evidence="1">
    <location>
        <begin position="6"/>
        <end position="39"/>
    </location>
</feature>
<dbReference type="PIRSF" id="PIRSF016789">
    <property type="entry name" value="DUF454"/>
    <property type="match status" value="1"/>
</dbReference>
<keyword evidence="1" id="KW-0472">Membrane</keyword>
<keyword evidence="1" id="KW-1133">Transmembrane helix</keyword>
<dbReference type="Proteomes" id="UP000249130">
    <property type="component" value="Unassembled WGS sequence"/>
</dbReference>
<evidence type="ECO:0000313" key="2">
    <source>
        <dbReference type="EMBL" id="RAI45780.1"/>
    </source>
</evidence>
<dbReference type="GO" id="GO:0005886">
    <property type="term" value="C:plasma membrane"/>
    <property type="evidence" value="ECO:0007669"/>
    <property type="project" value="TreeGrafter"/>
</dbReference>
<organism evidence="2 3">
    <name type="scientific">Rhodoplanes roseus</name>
    <dbReference type="NCBI Taxonomy" id="29409"/>
    <lineage>
        <taxon>Bacteria</taxon>
        <taxon>Pseudomonadati</taxon>
        <taxon>Pseudomonadota</taxon>
        <taxon>Alphaproteobacteria</taxon>
        <taxon>Hyphomicrobiales</taxon>
        <taxon>Nitrobacteraceae</taxon>
        <taxon>Rhodoplanes</taxon>
    </lineage>
</organism>